<keyword evidence="2" id="KW-1133">Transmembrane helix</keyword>
<protein>
    <submittedName>
        <fullName evidence="3">Uncharacterized protein</fullName>
    </submittedName>
</protein>
<evidence type="ECO:0000313" key="3">
    <source>
        <dbReference type="EMBL" id="KAK7037040.1"/>
    </source>
</evidence>
<feature type="compositionally biased region" description="Basic and acidic residues" evidence="1">
    <location>
        <begin position="115"/>
        <end position="127"/>
    </location>
</feature>
<dbReference type="Proteomes" id="UP001362999">
    <property type="component" value="Unassembled WGS sequence"/>
</dbReference>
<dbReference type="EMBL" id="JAWWNJ010000018">
    <property type="protein sequence ID" value="KAK7037040.1"/>
    <property type="molecule type" value="Genomic_DNA"/>
</dbReference>
<keyword evidence="2" id="KW-0812">Transmembrane</keyword>
<organism evidence="3 4">
    <name type="scientific">Favolaschia claudopus</name>
    <dbReference type="NCBI Taxonomy" id="2862362"/>
    <lineage>
        <taxon>Eukaryota</taxon>
        <taxon>Fungi</taxon>
        <taxon>Dikarya</taxon>
        <taxon>Basidiomycota</taxon>
        <taxon>Agaricomycotina</taxon>
        <taxon>Agaricomycetes</taxon>
        <taxon>Agaricomycetidae</taxon>
        <taxon>Agaricales</taxon>
        <taxon>Marasmiineae</taxon>
        <taxon>Mycenaceae</taxon>
        <taxon>Favolaschia</taxon>
    </lineage>
</organism>
<evidence type="ECO:0000313" key="4">
    <source>
        <dbReference type="Proteomes" id="UP001362999"/>
    </source>
</evidence>
<proteinExistence type="predicted"/>
<gene>
    <name evidence="3" type="ORF">R3P38DRAFT_3183091</name>
</gene>
<dbReference type="AlphaFoldDB" id="A0AAW0CGF4"/>
<feature type="transmembrane region" description="Helical" evidence="2">
    <location>
        <begin position="35"/>
        <end position="62"/>
    </location>
</feature>
<name>A0AAW0CGF4_9AGAR</name>
<feature type="region of interest" description="Disordered" evidence="1">
    <location>
        <begin position="100"/>
        <end position="127"/>
    </location>
</feature>
<reference evidence="3 4" key="1">
    <citation type="journal article" date="2024" name="J Genomics">
        <title>Draft genome sequencing and assembly of Favolaschia claudopus CIRM-BRFM 2984 isolated from oak limbs.</title>
        <authorList>
            <person name="Navarro D."/>
            <person name="Drula E."/>
            <person name="Chaduli D."/>
            <person name="Cazenave R."/>
            <person name="Ahrendt S."/>
            <person name="Wang J."/>
            <person name="Lipzen A."/>
            <person name="Daum C."/>
            <person name="Barry K."/>
            <person name="Grigoriev I.V."/>
            <person name="Favel A."/>
            <person name="Rosso M.N."/>
            <person name="Martin F."/>
        </authorList>
    </citation>
    <scope>NUCLEOTIDE SEQUENCE [LARGE SCALE GENOMIC DNA]</scope>
    <source>
        <strain evidence="3 4">CIRM-BRFM 2984</strain>
    </source>
</reference>
<evidence type="ECO:0000256" key="2">
    <source>
        <dbReference type="SAM" id="Phobius"/>
    </source>
</evidence>
<comment type="caution">
    <text evidence="3">The sequence shown here is derived from an EMBL/GenBank/DDBJ whole genome shotgun (WGS) entry which is preliminary data.</text>
</comment>
<accession>A0AAW0CGF4</accession>
<sequence>MPGSDVRAPHPQHICCGRSHFPPATTTTSTSPTHLAVAVAVVAVTLAVTVDAAVAVAVAVACDDNGYSQTPRIWGKLAAMHRLDSGIGVLSNLYRNGYNDLGNEDRGSSRSGSEVNDKERVDGAFTR</sequence>
<evidence type="ECO:0000256" key="1">
    <source>
        <dbReference type="SAM" id="MobiDB-lite"/>
    </source>
</evidence>
<keyword evidence="4" id="KW-1185">Reference proteome</keyword>
<keyword evidence="2" id="KW-0472">Membrane</keyword>